<keyword evidence="2" id="KW-1185">Reference proteome</keyword>
<evidence type="ECO:0000313" key="1">
    <source>
        <dbReference type="EMBL" id="OGX81531.1"/>
    </source>
</evidence>
<gene>
    <name evidence="1" type="ORF">BEN49_03245</name>
</gene>
<comment type="caution">
    <text evidence="1">The sequence shown here is derived from an EMBL/GenBank/DDBJ whole genome shotgun (WGS) entry which is preliminary data.</text>
</comment>
<proteinExistence type="predicted"/>
<sequence length="118" mass="11942">MLGKAAQQLQRVVVVGKVQRLQQDADHALAAGAQTVARVVLVAGVVSHQGRLAPEDGPPRPLPGVALQAAAADGAGQLAVFRHEHAGPRAAVGRAQHFHHRGQGAGAVGGAVLVVGQE</sequence>
<dbReference type="EMBL" id="MDZA01000448">
    <property type="protein sequence ID" value="OGX81531.1"/>
    <property type="molecule type" value="Genomic_DNA"/>
</dbReference>
<name>A0A1G1SSD7_9BACT</name>
<protein>
    <submittedName>
        <fullName evidence="1">Uncharacterized protein</fullName>
    </submittedName>
</protein>
<reference evidence="1 2" key="1">
    <citation type="submission" date="2016-08" db="EMBL/GenBank/DDBJ databases">
        <title>Hymenobacter coccineus sp. nov., Hymenobacter lapidarius sp. nov. and Hymenobacter glacialis sp. nov., isolated from Antarctic soil.</title>
        <authorList>
            <person name="Sedlacek I."/>
            <person name="Kralova S."/>
            <person name="Kyrova K."/>
            <person name="Maslanova I."/>
            <person name="Stankova E."/>
            <person name="Vrbovska V."/>
            <person name="Nemec M."/>
            <person name="Bartak M."/>
            <person name="Svec P."/>
            <person name="Busse H.-J."/>
            <person name="Pantucek R."/>
        </authorList>
    </citation>
    <scope>NUCLEOTIDE SEQUENCE [LARGE SCALE GENOMIC DNA]</scope>
    <source>
        <strain evidence="1 2">CCM 8649</strain>
    </source>
</reference>
<organism evidence="1 2">
    <name type="scientific">Hymenobacter coccineus</name>
    <dbReference type="NCBI Taxonomy" id="1908235"/>
    <lineage>
        <taxon>Bacteria</taxon>
        <taxon>Pseudomonadati</taxon>
        <taxon>Bacteroidota</taxon>
        <taxon>Cytophagia</taxon>
        <taxon>Cytophagales</taxon>
        <taxon>Hymenobacteraceae</taxon>
        <taxon>Hymenobacter</taxon>
    </lineage>
</organism>
<dbReference type="Proteomes" id="UP000177506">
    <property type="component" value="Unassembled WGS sequence"/>
</dbReference>
<evidence type="ECO:0000313" key="2">
    <source>
        <dbReference type="Proteomes" id="UP000177506"/>
    </source>
</evidence>
<dbReference type="AlphaFoldDB" id="A0A1G1SSD7"/>
<accession>A0A1G1SSD7</accession>